<dbReference type="Pfam" id="PF13830">
    <property type="entry name" value="DUF4192"/>
    <property type="match status" value="2"/>
</dbReference>
<dbReference type="InterPro" id="IPR025447">
    <property type="entry name" value="DUF4192"/>
</dbReference>
<proteinExistence type="predicted"/>
<dbReference type="Proteomes" id="UP000596938">
    <property type="component" value="Unassembled WGS sequence"/>
</dbReference>
<sequence>MTSPDHLTVRSPEDILGFIPHSLGYWPAQSLVAMTLQGTRLGATLRLDLPGPEVLAAPAKFLQAVLRYLEADKEADGTLLAFFTSNGSASSPSRYDGLLAGLDSTLERAGMPVREAWYVGDDFWRQAWCRDVSCCPLPGRPVQQIRDSTLNAEMVYRGSSVGPQPEEQARALPVSSLYLAAVREAETAWSAQLDLRRPSRPQFDAVLRIWRDLLNRPQGEAWLPGADRDGFLRASLLVPAYRDAVLMMAAAGTQAAEDGAGQLGLFRDECMLDPVAPQEEFQGAWASADGLQGRAAEGGPPQEGPPGADIPGYGDVLMGVAPAVPDWERLNALDLVLGRLAAAGGRAAAASFTGRGWIAWCRGRGSYSAAYLRQALDAEPGYRLAELLLELVRRGTLCGWAARKEAAWQKFGPDAA</sequence>
<gene>
    <name evidence="1" type="ORF">GCM10011577_33860</name>
</gene>
<organism evidence="1 2">
    <name type="scientific">Pseudarthrobacter polychromogenes</name>
    <dbReference type="NCBI Taxonomy" id="1676"/>
    <lineage>
        <taxon>Bacteria</taxon>
        <taxon>Bacillati</taxon>
        <taxon>Actinomycetota</taxon>
        <taxon>Actinomycetes</taxon>
        <taxon>Micrococcales</taxon>
        <taxon>Micrococcaceae</taxon>
        <taxon>Pseudarthrobacter</taxon>
    </lineage>
</organism>
<comment type="caution">
    <text evidence="1">The sequence shown here is derived from an EMBL/GenBank/DDBJ whole genome shotgun (WGS) entry which is preliminary data.</text>
</comment>
<reference evidence="2" key="1">
    <citation type="journal article" date="2019" name="Int. J. Syst. Evol. Microbiol.">
        <title>The Global Catalogue of Microorganisms (GCM) 10K type strain sequencing project: providing services to taxonomists for standard genome sequencing and annotation.</title>
        <authorList>
            <consortium name="The Broad Institute Genomics Platform"/>
            <consortium name="The Broad Institute Genome Sequencing Center for Infectious Disease"/>
            <person name="Wu L."/>
            <person name="Ma J."/>
        </authorList>
    </citation>
    <scope>NUCLEOTIDE SEQUENCE [LARGE SCALE GENOMIC DNA]</scope>
    <source>
        <strain evidence="2">CGMCC 1.1927</strain>
    </source>
</reference>
<keyword evidence="2" id="KW-1185">Reference proteome</keyword>
<accession>A0ABQ1XY71</accession>
<dbReference type="EMBL" id="BMKU01000012">
    <property type="protein sequence ID" value="GGH06619.1"/>
    <property type="molecule type" value="Genomic_DNA"/>
</dbReference>
<evidence type="ECO:0008006" key="3">
    <source>
        <dbReference type="Google" id="ProtNLM"/>
    </source>
</evidence>
<evidence type="ECO:0000313" key="2">
    <source>
        <dbReference type="Proteomes" id="UP000596938"/>
    </source>
</evidence>
<name>A0ABQ1XY71_9MICC</name>
<evidence type="ECO:0000313" key="1">
    <source>
        <dbReference type="EMBL" id="GGH06619.1"/>
    </source>
</evidence>
<protein>
    <recommendedName>
        <fullName evidence="3">DUF4192 family protein</fullName>
    </recommendedName>
</protein>
<dbReference type="RefSeq" id="WP_188812832.1">
    <property type="nucleotide sequence ID" value="NZ_BAAAWV010000001.1"/>
</dbReference>